<proteinExistence type="predicted"/>
<evidence type="ECO:0000313" key="2">
    <source>
        <dbReference type="EMBL" id="MFC4136191.1"/>
    </source>
</evidence>
<accession>A0ABV8M0S8</accession>
<evidence type="ECO:0000256" key="1">
    <source>
        <dbReference type="SAM" id="Phobius"/>
    </source>
</evidence>
<organism evidence="2 3">
    <name type="scientific">Hamadaea flava</name>
    <dbReference type="NCBI Taxonomy" id="1742688"/>
    <lineage>
        <taxon>Bacteria</taxon>
        <taxon>Bacillati</taxon>
        <taxon>Actinomycetota</taxon>
        <taxon>Actinomycetes</taxon>
        <taxon>Micromonosporales</taxon>
        <taxon>Micromonosporaceae</taxon>
        <taxon>Hamadaea</taxon>
    </lineage>
</organism>
<keyword evidence="1" id="KW-0472">Membrane</keyword>
<protein>
    <submittedName>
        <fullName evidence="2">Uncharacterized protein</fullName>
    </submittedName>
</protein>
<keyword evidence="3" id="KW-1185">Reference proteome</keyword>
<dbReference type="Proteomes" id="UP001595816">
    <property type="component" value="Unassembled WGS sequence"/>
</dbReference>
<reference evidence="3" key="1">
    <citation type="journal article" date="2019" name="Int. J. Syst. Evol. Microbiol.">
        <title>The Global Catalogue of Microorganisms (GCM) 10K type strain sequencing project: providing services to taxonomists for standard genome sequencing and annotation.</title>
        <authorList>
            <consortium name="The Broad Institute Genomics Platform"/>
            <consortium name="The Broad Institute Genome Sequencing Center for Infectious Disease"/>
            <person name="Wu L."/>
            <person name="Ma J."/>
        </authorList>
    </citation>
    <scope>NUCLEOTIDE SEQUENCE [LARGE SCALE GENOMIC DNA]</scope>
    <source>
        <strain evidence="3">CGMCC 4.7289</strain>
    </source>
</reference>
<sequence length="157" mass="16467">MGAILIVGAMAGYEMTAYGIPLGPFSLYFLGSIAVAGGLAVVVWGFRPAPVVLSDAGLGLRTAGVKTTLPWPQVDALILEPPGGSGGEAHRLVLVPATGVDLGVPIEYPNKADRRKSLILVKLDGLQPTVDEVKKAARRYAGAKFVDKTVLQRKPVH</sequence>
<gene>
    <name evidence="2" type="ORF">ACFOZ4_36760</name>
</gene>
<comment type="caution">
    <text evidence="2">The sequence shown here is derived from an EMBL/GenBank/DDBJ whole genome shotgun (WGS) entry which is preliminary data.</text>
</comment>
<evidence type="ECO:0000313" key="3">
    <source>
        <dbReference type="Proteomes" id="UP001595816"/>
    </source>
</evidence>
<keyword evidence="1" id="KW-0812">Transmembrane</keyword>
<dbReference type="RefSeq" id="WP_253751384.1">
    <property type="nucleotide sequence ID" value="NZ_JAMZDZ010000001.1"/>
</dbReference>
<keyword evidence="1" id="KW-1133">Transmembrane helix</keyword>
<feature type="transmembrane region" description="Helical" evidence="1">
    <location>
        <begin position="25"/>
        <end position="46"/>
    </location>
</feature>
<name>A0ABV8M0S8_9ACTN</name>
<dbReference type="EMBL" id="JBHSAY010000029">
    <property type="protein sequence ID" value="MFC4136191.1"/>
    <property type="molecule type" value="Genomic_DNA"/>
</dbReference>